<dbReference type="STRING" id="546874.SAMN04488544_1327"/>
<protein>
    <submittedName>
        <fullName evidence="3">DNA-binding transcriptional regulator, MarR family</fullName>
    </submittedName>
</protein>
<dbReference type="PANTHER" id="PTHR33164:SF106">
    <property type="entry name" value="TRANSCRIPTIONAL REGULATORY PROTEIN"/>
    <property type="match status" value="1"/>
</dbReference>
<dbReference type="GO" id="GO:0006950">
    <property type="term" value="P:response to stress"/>
    <property type="evidence" value="ECO:0007669"/>
    <property type="project" value="TreeGrafter"/>
</dbReference>
<organism evidence="3 4">
    <name type="scientific">Microlunatus sagamiharensis</name>
    <dbReference type="NCBI Taxonomy" id="546874"/>
    <lineage>
        <taxon>Bacteria</taxon>
        <taxon>Bacillati</taxon>
        <taxon>Actinomycetota</taxon>
        <taxon>Actinomycetes</taxon>
        <taxon>Propionibacteriales</taxon>
        <taxon>Propionibacteriaceae</taxon>
        <taxon>Microlunatus</taxon>
    </lineage>
</organism>
<dbReference type="InterPro" id="IPR036390">
    <property type="entry name" value="WH_DNA-bd_sf"/>
</dbReference>
<gene>
    <name evidence="3" type="ORF">SAMN04488544_1327</name>
</gene>
<dbReference type="InterPro" id="IPR036388">
    <property type="entry name" value="WH-like_DNA-bd_sf"/>
</dbReference>
<accession>A0A1H2M3W7</accession>
<feature type="region of interest" description="Disordered" evidence="1">
    <location>
        <begin position="1"/>
        <end position="34"/>
    </location>
</feature>
<proteinExistence type="predicted"/>
<evidence type="ECO:0000259" key="2">
    <source>
        <dbReference type="PROSITE" id="PS50995"/>
    </source>
</evidence>
<keyword evidence="3" id="KW-0238">DNA-binding</keyword>
<dbReference type="PROSITE" id="PS50995">
    <property type="entry name" value="HTH_MARR_2"/>
    <property type="match status" value="1"/>
</dbReference>
<dbReference type="RefSeq" id="WP_157719854.1">
    <property type="nucleotide sequence ID" value="NZ_LT629799.1"/>
</dbReference>
<dbReference type="Proteomes" id="UP000198825">
    <property type="component" value="Chromosome I"/>
</dbReference>
<dbReference type="GO" id="GO:0003677">
    <property type="term" value="F:DNA binding"/>
    <property type="evidence" value="ECO:0007669"/>
    <property type="project" value="UniProtKB-KW"/>
</dbReference>
<evidence type="ECO:0000313" key="4">
    <source>
        <dbReference type="Proteomes" id="UP000198825"/>
    </source>
</evidence>
<keyword evidence="4" id="KW-1185">Reference proteome</keyword>
<dbReference type="AlphaFoldDB" id="A0A1H2M3W7"/>
<reference evidence="4" key="1">
    <citation type="submission" date="2016-10" db="EMBL/GenBank/DDBJ databases">
        <authorList>
            <person name="Varghese N."/>
            <person name="Submissions S."/>
        </authorList>
    </citation>
    <scope>NUCLEOTIDE SEQUENCE [LARGE SCALE GENOMIC DNA]</scope>
    <source>
        <strain evidence="4">DSM 21743</strain>
    </source>
</reference>
<dbReference type="InterPro" id="IPR000835">
    <property type="entry name" value="HTH_MarR-typ"/>
</dbReference>
<dbReference type="Gene3D" id="1.10.10.10">
    <property type="entry name" value="Winged helix-like DNA-binding domain superfamily/Winged helix DNA-binding domain"/>
    <property type="match status" value="1"/>
</dbReference>
<feature type="domain" description="HTH marR-type" evidence="2">
    <location>
        <begin position="37"/>
        <end position="162"/>
    </location>
</feature>
<dbReference type="PANTHER" id="PTHR33164">
    <property type="entry name" value="TRANSCRIPTIONAL REGULATOR, MARR FAMILY"/>
    <property type="match status" value="1"/>
</dbReference>
<evidence type="ECO:0000256" key="1">
    <source>
        <dbReference type="SAM" id="MobiDB-lite"/>
    </source>
</evidence>
<sequence length="172" mass="17985">MPRSFDGAPVDGAADLPGDELGAGGRSRTDDPDLRAAASSLRALVLAAERYRSSVSSSVGLGATESQALSHLVAHGDRGQSELARELGLTSSAATALVDRLERHDVAERVRHPSDRRRTIIRLTARGTVLAERTHQPLQASLGQVEAADLPAVARWLATIAESLGAVRPGAA</sequence>
<evidence type="ECO:0000313" key="3">
    <source>
        <dbReference type="EMBL" id="SDU87705.1"/>
    </source>
</evidence>
<name>A0A1H2M3W7_9ACTN</name>
<dbReference type="InterPro" id="IPR039422">
    <property type="entry name" value="MarR/SlyA-like"/>
</dbReference>
<dbReference type="OrthoDB" id="162531at2"/>
<dbReference type="SMART" id="SM00347">
    <property type="entry name" value="HTH_MARR"/>
    <property type="match status" value="1"/>
</dbReference>
<dbReference type="EMBL" id="LT629799">
    <property type="protein sequence ID" value="SDU87705.1"/>
    <property type="molecule type" value="Genomic_DNA"/>
</dbReference>
<dbReference type="SUPFAM" id="SSF46785">
    <property type="entry name" value="Winged helix' DNA-binding domain"/>
    <property type="match status" value="1"/>
</dbReference>
<dbReference type="PRINTS" id="PR00598">
    <property type="entry name" value="HTHMARR"/>
</dbReference>
<dbReference type="Pfam" id="PF12802">
    <property type="entry name" value="MarR_2"/>
    <property type="match status" value="1"/>
</dbReference>
<dbReference type="GO" id="GO:0003700">
    <property type="term" value="F:DNA-binding transcription factor activity"/>
    <property type="evidence" value="ECO:0007669"/>
    <property type="project" value="InterPro"/>
</dbReference>